<reference evidence="2 3" key="1">
    <citation type="submission" date="2018-01" db="EMBL/GenBank/DDBJ databases">
        <title>Complete genome sequence of Streptomyces lunaelactis MM109T, a Ferroverdin A producer isolated from cave moonmilk deposits.</title>
        <authorList>
            <person name="Naome A."/>
            <person name="Martinet L."/>
            <person name="Maciejewska M."/>
            <person name="Anderssen S."/>
            <person name="Adam D."/>
            <person name="Tenconi E."/>
            <person name="Deflandre B."/>
            <person name="Arguelles-Arias A."/>
            <person name="Calusinska M."/>
            <person name="Copieters W."/>
            <person name="Karim L."/>
            <person name="Hanikenne M."/>
            <person name="Baurain D."/>
            <person name="van Wezel G."/>
            <person name="Smargiasso N."/>
            <person name="de Pauw E."/>
            <person name="Delfosse P."/>
            <person name="Rigali S."/>
        </authorList>
    </citation>
    <scope>NUCLEOTIDE SEQUENCE [LARGE SCALE GENOMIC DNA]</scope>
    <source>
        <strain evidence="2 3">MM109</strain>
    </source>
</reference>
<accession>A0A2R4SXI5</accession>
<evidence type="ECO:0000313" key="3">
    <source>
        <dbReference type="Proteomes" id="UP000244201"/>
    </source>
</evidence>
<proteinExistence type="predicted"/>
<name>A0A2R4SXI5_9ACTN</name>
<dbReference type="SUPFAM" id="SSF51905">
    <property type="entry name" value="FAD/NAD(P)-binding domain"/>
    <property type="match status" value="2"/>
</dbReference>
<evidence type="ECO:0000313" key="2">
    <source>
        <dbReference type="EMBL" id="AVZ71582.1"/>
    </source>
</evidence>
<gene>
    <name evidence="2" type="ORF">SLUN_04585</name>
</gene>
<keyword evidence="3" id="KW-1185">Reference proteome</keyword>
<evidence type="ECO:0000256" key="1">
    <source>
        <dbReference type="SAM" id="MobiDB-lite"/>
    </source>
</evidence>
<dbReference type="PANTHER" id="PTHR42877">
    <property type="entry name" value="L-ORNITHINE N(5)-MONOOXYGENASE-RELATED"/>
    <property type="match status" value="1"/>
</dbReference>
<sequence length="584" mass="64032">MPLDVDPRELQGAIRLAQQLAQPVVQPGGHLHWRAVSIEQQRLDDRVFPLPLPLLLTGELLLSVSERSRRLQHDLSRGASGGKEAHVIVVGAGFSGIGAAIRLRQEGFGDLLVLEKAPQLGGTWRENTYPGCACDVPSSLYSYSFSPNPGWSRLFAGQREIHDYLRTTAEQYGVDEALRCDVRVLRAWWDRSAGRWRLETTDGDYSSEVLVMATGPWHRPRRPEVPGLAEFPGPVFHTAQWDHTVDLAGRRVAVVGSGASAVQVVPAIQEQAAAVHVFQRTAQWILPKPDFPVPRALGWCLRHLPGAQRVMRSAQFRMQEGFGYVFRHPRLVRPLQAAARAHLHLAVRDRRLRQALTPHYTLGCKRLLTSSTYYPALAKPHVHLHPTAVSAARGNRLIGADGAQAEADVVVLATGFHIGELPLARRVHGTGGLTLQETWAEGPAAYLGTTVSGFPNLFLLLGPNILSGSTSAITVLEAQLTYLCAALTHRRQGGYTAVDVKPAVQAAYNTALQDALRTTVYDAGHCSSYYLSPTGRNTFSWPWSTGRLIRSLSRFDPAAYTLQGPPLPSPRSAPITPDHTRPGR</sequence>
<organism evidence="2 3">
    <name type="scientific">Streptomyces lunaelactis</name>
    <dbReference type="NCBI Taxonomy" id="1535768"/>
    <lineage>
        <taxon>Bacteria</taxon>
        <taxon>Bacillati</taxon>
        <taxon>Actinomycetota</taxon>
        <taxon>Actinomycetes</taxon>
        <taxon>Kitasatosporales</taxon>
        <taxon>Streptomycetaceae</taxon>
        <taxon>Streptomyces</taxon>
    </lineage>
</organism>
<dbReference type="EMBL" id="CP026304">
    <property type="protein sequence ID" value="AVZ71582.1"/>
    <property type="molecule type" value="Genomic_DNA"/>
</dbReference>
<dbReference type="PRINTS" id="PR00368">
    <property type="entry name" value="FADPNR"/>
</dbReference>
<dbReference type="GO" id="GO:0004497">
    <property type="term" value="F:monooxygenase activity"/>
    <property type="evidence" value="ECO:0007669"/>
    <property type="project" value="UniProtKB-KW"/>
</dbReference>
<dbReference type="PANTHER" id="PTHR42877:SF4">
    <property type="entry name" value="FAD_NAD(P)-BINDING DOMAIN-CONTAINING PROTEIN-RELATED"/>
    <property type="match status" value="1"/>
</dbReference>
<dbReference type="AlphaFoldDB" id="A0A2R4SXI5"/>
<dbReference type="InterPro" id="IPR051209">
    <property type="entry name" value="FAD-bind_Monooxygenase_sf"/>
</dbReference>
<dbReference type="Gene3D" id="3.50.50.60">
    <property type="entry name" value="FAD/NAD(P)-binding domain"/>
    <property type="match status" value="2"/>
</dbReference>
<dbReference type="InterPro" id="IPR036188">
    <property type="entry name" value="FAD/NAD-bd_sf"/>
</dbReference>
<dbReference type="Proteomes" id="UP000244201">
    <property type="component" value="Chromosome"/>
</dbReference>
<keyword evidence="2" id="KW-0503">Monooxygenase</keyword>
<dbReference type="KEGG" id="slk:SLUN_04585"/>
<keyword evidence="2" id="KW-0560">Oxidoreductase</keyword>
<feature type="region of interest" description="Disordered" evidence="1">
    <location>
        <begin position="563"/>
        <end position="584"/>
    </location>
</feature>
<dbReference type="PRINTS" id="PR00411">
    <property type="entry name" value="PNDRDTASEI"/>
</dbReference>
<protein>
    <submittedName>
        <fullName evidence="2">Cyclohexanone monooxygenase</fullName>
    </submittedName>
</protein>
<dbReference type="Pfam" id="PF13738">
    <property type="entry name" value="Pyr_redox_3"/>
    <property type="match status" value="1"/>
</dbReference>
<dbReference type="OrthoDB" id="5168853at2"/>